<dbReference type="Proteomes" id="UP000252517">
    <property type="component" value="Unassembled WGS sequence"/>
</dbReference>
<evidence type="ECO:0008006" key="8">
    <source>
        <dbReference type="Google" id="ProtNLM"/>
    </source>
</evidence>
<evidence type="ECO:0000256" key="1">
    <source>
        <dbReference type="ARBA" id="ARBA00023015"/>
    </source>
</evidence>
<dbReference type="GO" id="GO:0003677">
    <property type="term" value="F:DNA binding"/>
    <property type="evidence" value="ECO:0007669"/>
    <property type="project" value="UniProtKB-KW"/>
</dbReference>
<organism evidence="6 7">
    <name type="scientific">Thalassospira profundimaris</name>
    <dbReference type="NCBI Taxonomy" id="502049"/>
    <lineage>
        <taxon>Bacteria</taxon>
        <taxon>Pseudomonadati</taxon>
        <taxon>Pseudomonadota</taxon>
        <taxon>Alphaproteobacteria</taxon>
        <taxon>Rhodospirillales</taxon>
        <taxon>Thalassospiraceae</taxon>
        <taxon>Thalassospira</taxon>
    </lineage>
</organism>
<dbReference type="SMART" id="SM00346">
    <property type="entry name" value="HTH_ICLR"/>
    <property type="match status" value="1"/>
</dbReference>
<dbReference type="InterPro" id="IPR050707">
    <property type="entry name" value="HTH_MetabolicPath_Reg"/>
</dbReference>
<proteinExistence type="predicted"/>
<keyword evidence="3" id="KW-0804">Transcription</keyword>
<evidence type="ECO:0000313" key="6">
    <source>
        <dbReference type="EMBL" id="RCK40175.1"/>
    </source>
</evidence>
<comment type="caution">
    <text evidence="6">The sequence shown here is derived from an EMBL/GenBank/DDBJ whole genome shotgun (WGS) entry which is preliminary data.</text>
</comment>
<dbReference type="EMBL" id="JPWH01000044">
    <property type="protein sequence ID" value="RCK40175.1"/>
    <property type="molecule type" value="Genomic_DNA"/>
</dbReference>
<dbReference type="Pfam" id="PF01614">
    <property type="entry name" value="IclR_C"/>
    <property type="match status" value="1"/>
</dbReference>
<accession>A0A367WFD0</accession>
<dbReference type="GO" id="GO:0003700">
    <property type="term" value="F:DNA-binding transcription factor activity"/>
    <property type="evidence" value="ECO:0007669"/>
    <property type="project" value="TreeGrafter"/>
</dbReference>
<keyword evidence="1" id="KW-0805">Transcription regulation</keyword>
<dbReference type="PANTHER" id="PTHR30136">
    <property type="entry name" value="HELIX-TURN-HELIX TRANSCRIPTIONAL REGULATOR, ICLR FAMILY"/>
    <property type="match status" value="1"/>
</dbReference>
<evidence type="ECO:0000256" key="2">
    <source>
        <dbReference type="ARBA" id="ARBA00023125"/>
    </source>
</evidence>
<sequence>MSSMNPDNEDRYIVPGLLRGLQILQCFSRERTRLSLSEIARMLDLSRSSVFRSAYTLAQAGYLVHDQRNKTYALGPAVLRLGQSYPGTRELIESAFPTLEELRDQTGWSAHLGVLDDTDIVYLLRVPSFKGLPSIVHVGSRLPACATTMGRILLAELDEDELRTLYRNAAFPKTSSPIDSMTSLIQQWRKDRGAAIIQHFGDFESGIVSIAANIRDFSGDAVAAINLTAPSDTLSIPNRIDQKIHDQLATAAQKLSWMLGYEAN</sequence>
<dbReference type="SUPFAM" id="SSF55781">
    <property type="entry name" value="GAF domain-like"/>
    <property type="match status" value="1"/>
</dbReference>
<dbReference type="OrthoDB" id="9807558at2"/>
<dbReference type="InterPro" id="IPR036390">
    <property type="entry name" value="WH_DNA-bd_sf"/>
</dbReference>
<dbReference type="PROSITE" id="PS51078">
    <property type="entry name" value="ICLR_ED"/>
    <property type="match status" value="1"/>
</dbReference>
<dbReference type="InterPro" id="IPR014757">
    <property type="entry name" value="Tscrpt_reg_IclR_C"/>
</dbReference>
<dbReference type="SUPFAM" id="SSF46785">
    <property type="entry name" value="Winged helix' DNA-binding domain"/>
    <property type="match status" value="1"/>
</dbReference>
<dbReference type="Gene3D" id="3.30.450.40">
    <property type="match status" value="1"/>
</dbReference>
<dbReference type="InterPro" id="IPR005471">
    <property type="entry name" value="Tscrpt_reg_IclR_N"/>
</dbReference>
<evidence type="ECO:0000256" key="3">
    <source>
        <dbReference type="ARBA" id="ARBA00023163"/>
    </source>
</evidence>
<dbReference type="GO" id="GO:0045892">
    <property type="term" value="P:negative regulation of DNA-templated transcription"/>
    <property type="evidence" value="ECO:0007669"/>
    <property type="project" value="TreeGrafter"/>
</dbReference>
<dbReference type="Pfam" id="PF09339">
    <property type="entry name" value="HTH_IclR"/>
    <property type="match status" value="1"/>
</dbReference>
<evidence type="ECO:0000313" key="7">
    <source>
        <dbReference type="Proteomes" id="UP000252517"/>
    </source>
</evidence>
<protein>
    <recommendedName>
        <fullName evidence="8">IclR family transcriptional regulator</fullName>
    </recommendedName>
</protein>
<dbReference type="FunFam" id="1.10.10.10:FF:000056">
    <property type="entry name" value="IclR family transcriptional regulator"/>
    <property type="match status" value="1"/>
</dbReference>
<name>A0A367WFD0_9PROT</name>
<dbReference type="AlphaFoldDB" id="A0A367WFD0"/>
<dbReference type="PROSITE" id="PS51077">
    <property type="entry name" value="HTH_ICLR"/>
    <property type="match status" value="1"/>
</dbReference>
<dbReference type="PANTHER" id="PTHR30136:SF34">
    <property type="entry name" value="TRANSCRIPTIONAL REGULATOR"/>
    <property type="match status" value="1"/>
</dbReference>
<feature type="domain" description="HTH iclR-type" evidence="4">
    <location>
        <begin position="14"/>
        <end position="76"/>
    </location>
</feature>
<dbReference type="Gene3D" id="1.10.10.10">
    <property type="entry name" value="Winged helix-like DNA-binding domain superfamily/Winged helix DNA-binding domain"/>
    <property type="match status" value="1"/>
</dbReference>
<evidence type="ECO:0000259" key="4">
    <source>
        <dbReference type="PROSITE" id="PS51077"/>
    </source>
</evidence>
<dbReference type="InterPro" id="IPR029016">
    <property type="entry name" value="GAF-like_dom_sf"/>
</dbReference>
<gene>
    <name evidence="6" type="ORF">TH25_24910</name>
</gene>
<dbReference type="RefSeq" id="WP_114090757.1">
    <property type="nucleotide sequence ID" value="NZ_JPWH01000044.1"/>
</dbReference>
<dbReference type="InterPro" id="IPR036388">
    <property type="entry name" value="WH-like_DNA-bd_sf"/>
</dbReference>
<evidence type="ECO:0000259" key="5">
    <source>
        <dbReference type="PROSITE" id="PS51078"/>
    </source>
</evidence>
<reference evidence="6 7" key="1">
    <citation type="submission" date="2014-07" db="EMBL/GenBank/DDBJ databases">
        <title>Draft genome sequence of Thalassospira profundimaris S25-3-2.</title>
        <authorList>
            <person name="Lai Q."/>
            <person name="Shao Z."/>
        </authorList>
    </citation>
    <scope>NUCLEOTIDE SEQUENCE [LARGE SCALE GENOMIC DNA]</scope>
    <source>
        <strain evidence="6 7">S25-3-2</strain>
    </source>
</reference>
<keyword evidence="2" id="KW-0238">DNA-binding</keyword>
<feature type="domain" description="IclR-ED" evidence="5">
    <location>
        <begin position="77"/>
        <end position="261"/>
    </location>
</feature>